<proteinExistence type="predicted"/>
<evidence type="ECO:0000313" key="2">
    <source>
        <dbReference type="Proteomes" id="UP000499080"/>
    </source>
</evidence>
<comment type="caution">
    <text evidence="1">The sequence shown here is derived from an EMBL/GenBank/DDBJ whole genome shotgun (WGS) entry which is preliminary data.</text>
</comment>
<name>A0A4Y2SMG3_ARAVE</name>
<organism evidence="1 2">
    <name type="scientific">Araneus ventricosus</name>
    <name type="common">Orbweaver spider</name>
    <name type="synonym">Epeira ventricosa</name>
    <dbReference type="NCBI Taxonomy" id="182803"/>
    <lineage>
        <taxon>Eukaryota</taxon>
        <taxon>Metazoa</taxon>
        <taxon>Ecdysozoa</taxon>
        <taxon>Arthropoda</taxon>
        <taxon>Chelicerata</taxon>
        <taxon>Arachnida</taxon>
        <taxon>Araneae</taxon>
        <taxon>Araneomorphae</taxon>
        <taxon>Entelegynae</taxon>
        <taxon>Araneoidea</taxon>
        <taxon>Araneidae</taxon>
        <taxon>Araneus</taxon>
    </lineage>
</organism>
<gene>
    <name evidence="1" type="ORF">AVEN_170567_1</name>
</gene>
<dbReference type="Gene3D" id="3.90.1600.10">
    <property type="entry name" value="Palm domain of DNA polymerase"/>
    <property type="match status" value="1"/>
</dbReference>
<dbReference type="PANTHER" id="PTHR33568">
    <property type="entry name" value="DNA POLYMERASE"/>
    <property type="match status" value="1"/>
</dbReference>
<accession>A0A4Y2SMG3</accession>
<dbReference type="EMBL" id="BGPR01022264">
    <property type="protein sequence ID" value="GBN88409.1"/>
    <property type="molecule type" value="Genomic_DNA"/>
</dbReference>
<protein>
    <submittedName>
        <fullName evidence="1">Uncharacterized protein</fullName>
    </submittedName>
</protein>
<dbReference type="Proteomes" id="UP000499080">
    <property type="component" value="Unassembled WGS sequence"/>
</dbReference>
<dbReference type="GO" id="GO:0071897">
    <property type="term" value="P:DNA biosynthetic process"/>
    <property type="evidence" value="ECO:0007669"/>
    <property type="project" value="UniProtKB-ARBA"/>
</dbReference>
<sequence>MNINKSQLMYVNSLPSFNNLIADSTKNIKDVYLPTPEVAVIVWDSKKDFIPQDTGTNIFLAAFTTAWARLELYSEMDKLGEAVLNHGTDSIIYASNGGHKNYAYRTSQGKRCCKVRGFTLNFKNNQTLNFESIKHLVCSLDRNATIPLNDAANITRDAKRRKVFNVQQTKLYRIVYDKRVNKEDFSTIPYRLLK</sequence>
<dbReference type="AlphaFoldDB" id="A0A4Y2SMG3"/>
<keyword evidence="2" id="KW-1185">Reference proteome</keyword>
<dbReference type="InterPro" id="IPR023211">
    <property type="entry name" value="DNA_pol_palm_dom_sf"/>
</dbReference>
<reference evidence="1 2" key="1">
    <citation type="journal article" date="2019" name="Sci. Rep.">
        <title>Orb-weaving spider Araneus ventricosus genome elucidates the spidroin gene catalogue.</title>
        <authorList>
            <person name="Kono N."/>
            <person name="Nakamura H."/>
            <person name="Ohtoshi R."/>
            <person name="Moran D.A.P."/>
            <person name="Shinohara A."/>
            <person name="Yoshida Y."/>
            <person name="Fujiwara M."/>
            <person name="Mori M."/>
            <person name="Tomita M."/>
            <person name="Arakawa K."/>
        </authorList>
    </citation>
    <scope>NUCLEOTIDE SEQUENCE [LARGE SCALE GENOMIC DNA]</scope>
</reference>
<dbReference type="InterPro" id="IPR043502">
    <property type="entry name" value="DNA/RNA_pol_sf"/>
</dbReference>
<dbReference type="SUPFAM" id="SSF56672">
    <property type="entry name" value="DNA/RNA polymerases"/>
    <property type="match status" value="1"/>
</dbReference>
<dbReference type="PANTHER" id="PTHR33568:SF3">
    <property type="entry name" value="DNA-DIRECTED DNA POLYMERASE"/>
    <property type="match status" value="1"/>
</dbReference>
<evidence type="ECO:0000313" key="1">
    <source>
        <dbReference type="EMBL" id="GBN88409.1"/>
    </source>
</evidence>
<dbReference type="OrthoDB" id="6425564at2759"/>